<reference evidence="5 6" key="1">
    <citation type="submission" date="2011-08" db="EMBL/GenBank/DDBJ databases">
        <title>The Genome Sequence of Clostridium hathewayi WAL-18680.</title>
        <authorList>
            <consortium name="The Broad Institute Genome Sequencing Platform"/>
            <person name="Earl A."/>
            <person name="Ward D."/>
            <person name="Feldgarden M."/>
            <person name="Gevers D."/>
            <person name="Finegold S.M."/>
            <person name="Summanen P.H."/>
            <person name="Molitoris D.R."/>
            <person name="Song M."/>
            <person name="Daigneault M."/>
            <person name="Allen-Vercoe E."/>
            <person name="Young S.K."/>
            <person name="Zeng Q."/>
            <person name="Gargeya S."/>
            <person name="Fitzgerald M."/>
            <person name="Haas B."/>
            <person name="Abouelleil A."/>
            <person name="Alvarado L."/>
            <person name="Arachchi H.M."/>
            <person name="Berlin A."/>
            <person name="Brown A."/>
            <person name="Chapman S.B."/>
            <person name="Chen Z."/>
            <person name="Dunbar C."/>
            <person name="Freedman E."/>
            <person name="Gearin G."/>
            <person name="Gellesch M."/>
            <person name="Goldberg J."/>
            <person name="Griggs A."/>
            <person name="Gujja S."/>
            <person name="Heiman D."/>
            <person name="Howarth C."/>
            <person name="Larson L."/>
            <person name="Lui A."/>
            <person name="MacDonald P.J.P."/>
            <person name="Montmayeur A."/>
            <person name="Murphy C."/>
            <person name="Neiman D."/>
            <person name="Pearson M."/>
            <person name="Priest M."/>
            <person name="Roberts A."/>
            <person name="Saif S."/>
            <person name="Shea T."/>
            <person name="Shenoy N."/>
            <person name="Sisk P."/>
            <person name="Stolte C."/>
            <person name="Sykes S."/>
            <person name="Wortman J."/>
            <person name="Nusbaum C."/>
            <person name="Birren B."/>
        </authorList>
    </citation>
    <scope>NUCLEOTIDE SEQUENCE [LARGE SCALE GENOMIC DNA]</scope>
    <source>
        <strain evidence="5 6">WAL-18680</strain>
    </source>
</reference>
<dbReference type="AlphaFoldDB" id="G5IKE1"/>
<dbReference type="PATRIC" id="fig|742737.3.peg.3954"/>
<dbReference type="GO" id="GO:0045892">
    <property type="term" value="P:negative regulation of DNA-templated transcription"/>
    <property type="evidence" value="ECO:0007669"/>
    <property type="project" value="InterPro"/>
</dbReference>
<evidence type="ECO:0000256" key="2">
    <source>
        <dbReference type="ARBA" id="ARBA00023015"/>
    </source>
</evidence>
<comment type="caution">
    <text evidence="5">The sequence shown here is derived from an EMBL/GenBank/DDBJ whole genome shotgun (WGS) entry which is preliminary data.</text>
</comment>
<protein>
    <submittedName>
        <fullName evidence="5">Uncharacterized protein</fullName>
    </submittedName>
</protein>
<keyword evidence="4" id="KW-0804">Transcription</keyword>
<dbReference type="EMBL" id="ADLN01000109">
    <property type="protein sequence ID" value="EHI58047.1"/>
    <property type="molecule type" value="Genomic_DNA"/>
</dbReference>
<evidence type="ECO:0000256" key="3">
    <source>
        <dbReference type="ARBA" id="ARBA00023125"/>
    </source>
</evidence>
<dbReference type="PIRSF" id="PIRSF019455">
    <property type="entry name" value="CopR_AtkY"/>
    <property type="match status" value="1"/>
</dbReference>
<dbReference type="Pfam" id="PF03965">
    <property type="entry name" value="Penicillinase_R"/>
    <property type="match status" value="1"/>
</dbReference>
<sequence length="126" mass="14564">MQQVSDYELELMKIIWGNGNRALYAEIVEGLEARGESWTKNTIITLLSRLMEKGLLKSNKIGRKNEYVAVVMEEDYQAAQTETFLHKLYQGDAKGLVCTLIEKEMLSPEDYEELKQFWESRGVSHD</sequence>
<keyword evidence="2" id="KW-0805">Transcription regulation</keyword>
<dbReference type="Gene3D" id="1.10.10.10">
    <property type="entry name" value="Winged helix-like DNA-binding domain superfamily/Winged helix DNA-binding domain"/>
    <property type="match status" value="1"/>
</dbReference>
<dbReference type="HOGENOM" id="CLU_119090_2_3_9"/>
<gene>
    <name evidence="5" type="ORF">HMPREF9473_03969</name>
</gene>
<evidence type="ECO:0000256" key="4">
    <source>
        <dbReference type="ARBA" id="ARBA00023163"/>
    </source>
</evidence>
<dbReference type="InterPro" id="IPR005650">
    <property type="entry name" value="BlaI_family"/>
</dbReference>
<evidence type="ECO:0000313" key="5">
    <source>
        <dbReference type="EMBL" id="EHI58047.1"/>
    </source>
</evidence>
<dbReference type="InterPro" id="IPR036388">
    <property type="entry name" value="WH-like_DNA-bd_sf"/>
</dbReference>
<accession>G5IKE1</accession>
<keyword evidence="3" id="KW-0238">DNA-binding</keyword>
<name>G5IKE1_9FIRM</name>
<evidence type="ECO:0000313" key="6">
    <source>
        <dbReference type="Proteomes" id="UP000005384"/>
    </source>
</evidence>
<keyword evidence="6" id="KW-1185">Reference proteome</keyword>
<dbReference type="GO" id="GO:0003677">
    <property type="term" value="F:DNA binding"/>
    <property type="evidence" value="ECO:0007669"/>
    <property type="project" value="UniProtKB-KW"/>
</dbReference>
<comment type="similarity">
    <text evidence="1">Belongs to the BlaI transcriptional regulatory family.</text>
</comment>
<dbReference type="SUPFAM" id="SSF46785">
    <property type="entry name" value="Winged helix' DNA-binding domain"/>
    <property type="match status" value="1"/>
</dbReference>
<dbReference type="RefSeq" id="WP_006781960.1">
    <property type="nucleotide sequence ID" value="NZ_CP040506.1"/>
</dbReference>
<evidence type="ECO:0000256" key="1">
    <source>
        <dbReference type="ARBA" id="ARBA00011046"/>
    </source>
</evidence>
<dbReference type="InterPro" id="IPR036390">
    <property type="entry name" value="WH_DNA-bd_sf"/>
</dbReference>
<dbReference type="Proteomes" id="UP000005384">
    <property type="component" value="Unassembled WGS sequence"/>
</dbReference>
<proteinExistence type="inferred from homology"/>
<organism evidence="5 6">
    <name type="scientific">Hungatella hathewayi WAL-18680</name>
    <dbReference type="NCBI Taxonomy" id="742737"/>
    <lineage>
        <taxon>Bacteria</taxon>
        <taxon>Bacillati</taxon>
        <taxon>Bacillota</taxon>
        <taxon>Clostridia</taxon>
        <taxon>Lachnospirales</taxon>
        <taxon>Lachnospiraceae</taxon>
        <taxon>Hungatella</taxon>
    </lineage>
</organism>
<dbReference type="Gene3D" id="1.10.4040.10">
    <property type="entry name" value="Penicillinase repressor domain"/>
    <property type="match status" value="1"/>
</dbReference>